<feature type="compositionally biased region" description="Acidic residues" evidence="1">
    <location>
        <begin position="102"/>
        <end position="115"/>
    </location>
</feature>
<feature type="compositionally biased region" description="Basic and acidic residues" evidence="1">
    <location>
        <begin position="200"/>
        <end position="212"/>
    </location>
</feature>
<dbReference type="RefSeq" id="WP_092631176.1">
    <property type="nucleotide sequence ID" value="NZ_FNQT01000001.1"/>
</dbReference>
<evidence type="ECO:0000313" key="2">
    <source>
        <dbReference type="EMBL" id="SDZ82434.1"/>
    </source>
</evidence>
<keyword evidence="3" id="KW-1185">Reference proteome</keyword>
<evidence type="ECO:0000313" key="3">
    <source>
        <dbReference type="Proteomes" id="UP000236755"/>
    </source>
</evidence>
<sequence>MTGLLDRLRAWLGGGSNDEADDAEAATDESNSRVVHRDDRPLETPQQIESPDPPVPSAEETTPANRPDTETEAPPTSGSVSIPDAESMARDEPAAGAGASDDSGEDESTADDAEPAAETAEATPSESTDSAPSDDTGDNAGDEDAAFACSVCGTAVDDPESPCPLCRSTDVVPRGDAPTGDGGASQEGRTAVSAADDEAVDRLRDVQPGDEE</sequence>
<feature type="compositionally biased region" description="Low complexity" evidence="1">
    <location>
        <begin position="116"/>
        <end position="131"/>
    </location>
</feature>
<gene>
    <name evidence="2" type="ORF">SAMN04488065_0590</name>
</gene>
<accession>A0A1H3W7P0</accession>
<feature type="region of interest" description="Disordered" evidence="1">
    <location>
        <begin position="1"/>
        <end position="212"/>
    </location>
</feature>
<dbReference type="Proteomes" id="UP000236755">
    <property type="component" value="Unassembled WGS sequence"/>
</dbReference>
<organism evidence="2 3">
    <name type="scientific">Haloplanus vescus</name>
    <dbReference type="NCBI Taxonomy" id="555874"/>
    <lineage>
        <taxon>Archaea</taxon>
        <taxon>Methanobacteriati</taxon>
        <taxon>Methanobacteriota</taxon>
        <taxon>Stenosarchaea group</taxon>
        <taxon>Halobacteria</taxon>
        <taxon>Halobacteriales</taxon>
        <taxon>Haloferacaceae</taxon>
        <taxon>Haloplanus</taxon>
    </lineage>
</organism>
<dbReference type="OrthoDB" id="308270at2157"/>
<feature type="compositionally biased region" description="Acidic residues" evidence="1">
    <location>
        <begin position="18"/>
        <end position="27"/>
    </location>
</feature>
<reference evidence="2 3" key="1">
    <citation type="submission" date="2016-10" db="EMBL/GenBank/DDBJ databases">
        <authorList>
            <person name="de Groot N.N."/>
        </authorList>
    </citation>
    <scope>NUCLEOTIDE SEQUENCE [LARGE SCALE GENOMIC DNA]</scope>
    <source>
        <strain evidence="2 3">CGMCC 1.8712</strain>
    </source>
</reference>
<name>A0A1H3W7P0_9EURY</name>
<protein>
    <submittedName>
        <fullName evidence="2">Uncharacterized protein</fullName>
    </submittedName>
</protein>
<proteinExistence type="predicted"/>
<dbReference type="AlphaFoldDB" id="A0A1H3W7P0"/>
<feature type="compositionally biased region" description="Acidic residues" evidence="1">
    <location>
        <begin position="135"/>
        <end position="145"/>
    </location>
</feature>
<evidence type="ECO:0000256" key="1">
    <source>
        <dbReference type="SAM" id="MobiDB-lite"/>
    </source>
</evidence>
<dbReference type="EMBL" id="FNQT01000001">
    <property type="protein sequence ID" value="SDZ82434.1"/>
    <property type="molecule type" value="Genomic_DNA"/>
</dbReference>
<dbReference type="STRING" id="555874.SAMN04488065_0590"/>